<gene>
    <name evidence="3" type="ORF">MSYG_3112</name>
</gene>
<accession>A0A1M8A993</accession>
<proteinExistence type="predicted"/>
<keyword evidence="4" id="KW-1185">Reference proteome</keyword>
<dbReference type="GO" id="GO:0004057">
    <property type="term" value="F:arginyl-tRNA--protein transferase activity"/>
    <property type="evidence" value="ECO:0007669"/>
    <property type="project" value="InterPro"/>
</dbReference>
<evidence type="ECO:0000259" key="2">
    <source>
        <dbReference type="Pfam" id="PF04377"/>
    </source>
</evidence>
<feature type="region of interest" description="Disordered" evidence="1">
    <location>
        <begin position="60"/>
        <end position="80"/>
    </location>
</feature>
<dbReference type="AlphaFoldDB" id="A0A1M8A993"/>
<dbReference type="EMBL" id="LT671824">
    <property type="protein sequence ID" value="SHO78764.1"/>
    <property type="molecule type" value="Genomic_DNA"/>
</dbReference>
<dbReference type="InterPro" id="IPR007472">
    <property type="entry name" value="N-end_Aminoacyl_Trfase_C"/>
</dbReference>
<protein>
    <recommendedName>
        <fullName evidence="2">N-end rule aminoacyl transferase C-terminal domain-containing protein</fullName>
    </recommendedName>
</protein>
<dbReference type="PANTHER" id="PTHR21367">
    <property type="entry name" value="ARGININE-TRNA-PROTEIN TRANSFERASE 1"/>
    <property type="match status" value="1"/>
</dbReference>
<reference evidence="4" key="1">
    <citation type="journal article" date="2017" name="Nucleic Acids Res.">
        <title>Proteogenomics produces comprehensive and highly accurate protein-coding gene annotation in a complete genome assembly of Malassezia sympodialis.</title>
        <authorList>
            <person name="Zhu Y."/>
            <person name="Engstroem P.G."/>
            <person name="Tellgren-Roth C."/>
            <person name="Baudo C.D."/>
            <person name="Kennell J.C."/>
            <person name="Sun S."/>
            <person name="Billmyre R.B."/>
            <person name="Schroeder M.S."/>
            <person name="Andersson A."/>
            <person name="Holm T."/>
            <person name="Sigurgeirsson B."/>
            <person name="Wu G."/>
            <person name="Sankaranarayanan S.R."/>
            <person name="Siddharthan R."/>
            <person name="Sanyal K."/>
            <person name="Lundeberg J."/>
            <person name="Nystedt B."/>
            <person name="Boekhout T."/>
            <person name="Dawson T.L. Jr."/>
            <person name="Heitman J."/>
            <person name="Scheynius A."/>
            <person name="Lehtioe J."/>
        </authorList>
    </citation>
    <scope>NUCLEOTIDE SEQUENCE [LARGE SCALE GENOMIC DNA]</scope>
    <source>
        <strain evidence="4">ATCC 42132</strain>
    </source>
</reference>
<evidence type="ECO:0000256" key="1">
    <source>
        <dbReference type="SAM" id="MobiDB-lite"/>
    </source>
</evidence>
<dbReference type="VEuPathDB" id="FungiDB:MSYG_3112"/>
<name>A0A1M8A993_MALS4</name>
<sequence>MVTTIRWYYLGFYIYSCPKMRYKGEFRPCDLLDTSDNSWHALDHVLPRLRAGQRAYFDATRPPLPAPLPPPSSLPREMSVDEDLPRPLPLGFTPLESVRAKSDECAVLDTSVLPPVLRSLKVLLMRSPRLIDPSLATLDDDQSSRQLLSFFAAVSLRLHQSFVALV</sequence>
<organism evidence="3 4">
    <name type="scientific">Malassezia sympodialis (strain ATCC 42132)</name>
    <name type="common">Atopic eczema-associated yeast</name>
    <dbReference type="NCBI Taxonomy" id="1230383"/>
    <lineage>
        <taxon>Eukaryota</taxon>
        <taxon>Fungi</taxon>
        <taxon>Dikarya</taxon>
        <taxon>Basidiomycota</taxon>
        <taxon>Ustilaginomycotina</taxon>
        <taxon>Malasseziomycetes</taxon>
        <taxon>Malasseziales</taxon>
        <taxon>Malasseziaceae</taxon>
        <taxon>Malassezia</taxon>
    </lineage>
</organism>
<dbReference type="OrthoDB" id="74183at2759"/>
<dbReference type="InterPro" id="IPR030700">
    <property type="entry name" value="N-end_Aminoacyl_Trfase"/>
</dbReference>
<evidence type="ECO:0000313" key="3">
    <source>
        <dbReference type="EMBL" id="SHO78764.1"/>
    </source>
</evidence>
<dbReference type="GO" id="GO:0005737">
    <property type="term" value="C:cytoplasm"/>
    <property type="evidence" value="ECO:0007669"/>
    <property type="project" value="TreeGrafter"/>
</dbReference>
<feature type="compositionally biased region" description="Pro residues" evidence="1">
    <location>
        <begin position="62"/>
        <end position="73"/>
    </location>
</feature>
<dbReference type="Pfam" id="PF04377">
    <property type="entry name" value="ATE_C"/>
    <property type="match status" value="1"/>
</dbReference>
<dbReference type="PANTHER" id="PTHR21367:SF1">
    <property type="entry name" value="ARGINYL-TRNA--PROTEIN TRANSFERASE 1"/>
    <property type="match status" value="1"/>
</dbReference>
<feature type="domain" description="N-end rule aminoacyl transferase C-terminal" evidence="2">
    <location>
        <begin position="4"/>
        <end position="33"/>
    </location>
</feature>
<dbReference type="Proteomes" id="UP000186303">
    <property type="component" value="Chromosome 4"/>
</dbReference>
<evidence type="ECO:0000313" key="4">
    <source>
        <dbReference type="Proteomes" id="UP000186303"/>
    </source>
</evidence>